<evidence type="ECO:0000313" key="3">
    <source>
        <dbReference type="EMBL" id="KIE10489.1"/>
    </source>
</evidence>
<dbReference type="InterPro" id="IPR027811">
    <property type="entry name" value="CRISPR-assoc_Csx13_C"/>
</dbReference>
<accession>A0A0C1QY74</accession>
<dbReference type="STRING" id="1479485.DA73_0218240"/>
<gene>
    <name evidence="2" type="primary">cas8a1</name>
    <name evidence="3" type="ORF">DA73_0218240</name>
    <name evidence="2" type="ORF">DA73_0400013990</name>
</gene>
<organism evidence="3">
    <name type="scientific">Tolypothrix bouteillei VB521301</name>
    <dbReference type="NCBI Taxonomy" id="1479485"/>
    <lineage>
        <taxon>Bacteria</taxon>
        <taxon>Bacillati</taxon>
        <taxon>Cyanobacteriota</taxon>
        <taxon>Cyanophyceae</taxon>
        <taxon>Nostocales</taxon>
        <taxon>Tolypothrichaceae</taxon>
        <taxon>Tolypothrix</taxon>
    </lineage>
</organism>
<dbReference type="AlphaFoldDB" id="A0A0C1QY74"/>
<name>A0A0C1QY74_9CYAN</name>
<dbReference type="InterPro" id="IPR019989">
    <property type="entry name" value="CRISPR-assoc_Csx13_N"/>
</dbReference>
<evidence type="ECO:0000313" key="4">
    <source>
        <dbReference type="Proteomes" id="UP000029738"/>
    </source>
</evidence>
<proteinExistence type="predicted"/>
<dbReference type="EMBL" id="JHEG02000048">
    <property type="protein sequence ID" value="KIE10489.1"/>
    <property type="molecule type" value="Genomic_DNA"/>
</dbReference>
<dbReference type="OrthoDB" id="5482104at2"/>
<feature type="compositionally biased region" description="Acidic residues" evidence="1">
    <location>
        <begin position="493"/>
        <end position="517"/>
    </location>
</feature>
<evidence type="ECO:0000256" key="1">
    <source>
        <dbReference type="SAM" id="MobiDB-lite"/>
    </source>
</evidence>
<protein>
    <submittedName>
        <fullName evidence="2">Type I-MYXAN CRISPR-associated Cas8a1/Cmx1</fullName>
    </submittedName>
</protein>
<dbReference type="GO" id="GO:0051607">
    <property type="term" value="P:defense response to virus"/>
    <property type="evidence" value="ECO:0007669"/>
    <property type="project" value="InterPro"/>
</dbReference>
<feature type="region of interest" description="Disordered" evidence="1">
    <location>
        <begin position="485"/>
        <end position="517"/>
    </location>
</feature>
<keyword evidence="4" id="KW-1185">Reference proteome</keyword>
<dbReference type="RefSeq" id="WP_038071950.1">
    <property type="nucleotide sequence ID" value="NZ_JHEG04000001.1"/>
</dbReference>
<dbReference type="EMBL" id="JHEG04000001">
    <property type="protein sequence ID" value="KAF3886464.1"/>
    <property type="molecule type" value="Genomic_DNA"/>
</dbReference>
<dbReference type="NCBIfam" id="TIGR03485">
    <property type="entry name" value="cas_csx13_N"/>
    <property type="match status" value="1"/>
</dbReference>
<comment type="caution">
    <text evidence="3">The sequence shown here is derived from an EMBL/GenBank/DDBJ whole genome shotgun (WGS) entry which is preliminary data.</text>
</comment>
<reference evidence="2" key="2">
    <citation type="submission" date="2019-11" db="EMBL/GenBank/DDBJ databases">
        <title>Improved Assembly of Tolypothrix boutellei genome.</title>
        <authorList>
            <person name="Sarangi A.N."/>
            <person name="Mukherjee M."/>
            <person name="Ghosh S."/>
            <person name="Singh D."/>
            <person name="Das A."/>
            <person name="Kant S."/>
            <person name="Prusty A."/>
            <person name="Tripathy S."/>
        </authorList>
    </citation>
    <scope>NUCLEOTIDE SEQUENCE</scope>
    <source>
        <strain evidence="2">VB521301</strain>
    </source>
</reference>
<dbReference type="Proteomes" id="UP000029738">
    <property type="component" value="Unassembled WGS sequence"/>
</dbReference>
<evidence type="ECO:0000313" key="2">
    <source>
        <dbReference type="EMBL" id="KAF3886464.1"/>
    </source>
</evidence>
<reference evidence="3" key="1">
    <citation type="journal article" date="2015" name="Genome Announc.">
        <title>Draft Genome Sequence of Tolypothrix boutellei Strain VB521301.</title>
        <authorList>
            <person name="Chandrababunaidu M.M."/>
            <person name="Singh D."/>
            <person name="Sen D."/>
            <person name="Bhan S."/>
            <person name="Das S."/>
            <person name="Gupta A."/>
            <person name="Adhikary S.P."/>
            <person name="Tripathy S."/>
        </authorList>
    </citation>
    <scope>NUCLEOTIDE SEQUENCE</scope>
    <source>
        <strain evidence="3">VB521301</strain>
    </source>
</reference>
<dbReference type="NCBIfam" id="TIGR03486">
    <property type="entry name" value="cas_csx13_C"/>
    <property type="match status" value="1"/>
</dbReference>
<sequence>MNLEFDLGNPCFTLLHRAGLAGLWMTLKQLEKEKAEVPSGFNWQLSKRQVNLNWNGNDRDTLEWFLKESFQLNDGIIALRGLDTKSMREDAQVIVHQGILGTLLQHTSTHKSDGVVTKSLSLGENEPETSVKYKSIKSYTYQEFAENLCDKNGQFLTHPISVAGWLNPGAAVRHIAFSSDTSFEENPENAFILLFAPVACYYYILRSKLRDKRAQYALVIPEITDLEKYAKYRQNQQLRNAIYKDFHASGLGDAGLRFLTLDATVNITQTFGIQRCQVLTLGTVAWATQQKTRTDMYVVEATDENCHNYQVCNAWLQDKAIAGKEGGFVATSFAKELIAENLAKNIPWYSGISEKVNSNELFQKLAYERGGLYQVIQKVQSDEREKLFVKACHEAISYTYGKISKIAKKRGEIPNFDRETVRIRTGLSRCKNSETFREFITDFWSRAGKIPTLQKHWEELIEFVMLEKNWKKSRDLALLALASYKGTGSSDGDKDDSDEGEPVDDDTFDEENAPDIL</sequence>